<sequence length="94" mass="10409">MSRRLEIPKSKALHIDGAQFQFGLNDVNLTAGRFADLFCNGRIKRVHEWLQDEVPVPPWVPALLAAMTFPDARERAIATAEHLIAAKTPSETGS</sequence>
<proteinExistence type="predicted"/>
<evidence type="ECO:0000313" key="2">
    <source>
        <dbReference type="Proteomes" id="UP000236743"/>
    </source>
</evidence>
<dbReference type="Proteomes" id="UP000236743">
    <property type="component" value="Unassembled WGS sequence"/>
</dbReference>
<protein>
    <submittedName>
        <fullName evidence="1">Uncharacterized protein</fullName>
    </submittedName>
</protein>
<name>A0A1H6BZZ1_9HYPH</name>
<dbReference type="AlphaFoldDB" id="A0A1H6BZZ1"/>
<evidence type="ECO:0000313" key="1">
    <source>
        <dbReference type="EMBL" id="SEG66203.1"/>
    </source>
</evidence>
<dbReference type="OrthoDB" id="8163468at2"/>
<dbReference type="EMBL" id="FNUY01000008">
    <property type="protein sequence ID" value="SEG66203.1"/>
    <property type="molecule type" value="Genomic_DNA"/>
</dbReference>
<reference evidence="1 2" key="1">
    <citation type="submission" date="2016-10" db="EMBL/GenBank/DDBJ databases">
        <authorList>
            <person name="de Groot N.N."/>
        </authorList>
    </citation>
    <scope>NUCLEOTIDE SEQUENCE [LARGE SCALE GENOMIC DNA]</scope>
    <source>
        <strain evidence="1 2">DSM 26656</strain>
    </source>
</reference>
<accession>A0A1H6BZZ1</accession>
<dbReference type="RefSeq" id="WP_103874191.1">
    <property type="nucleotide sequence ID" value="NZ_FNUY01000008.1"/>
</dbReference>
<keyword evidence="2" id="KW-1185">Reference proteome</keyword>
<gene>
    <name evidence="1" type="ORF">SAMN04488115_108246</name>
</gene>
<organism evidence="1 2">
    <name type="scientific">Bosea lathyri</name>
    <dbReference type="NCBI Taxonomy" id="1036778"/>
    <lineage>
        <taxon>Bacteria</taxon>
        <taxon>Pseudomonadati</taxon>
        <taxon>Pseudomonadota</taxon>
        <taxon>Alphaproteobacteria</taxon>
        <taxon>Hyphomicrobiales</taxon>
        <taxon>Boseaceae</taxon>
        <taxon>Bosea</taxon>
    </lineage>
</organism>